<dbReference type="Pfam" id="PF21072">
    <property type="entry name" value="EFR3"/>
    <property type="match status" value="2"/>
</dbReference>
<reference evidence="3 4" key="1">
    <citation type="submission" date="2019-01" db="EMBL/GenBank/DDBJ databases">
        <title>Draft genome sequence of Psathyrella aberdarensis IHI B618.</title>
        <authorList>
            <person name="Buettner E."/>
            <person name="Kellner H."/>
        </authorList>
    </citation>
    <scope>NUCLEOTIDE SEQUENCE [LARGE SCALE GENOMIC DNA]</scope>
    <source>
        <strain evidence="3 4">IHI B618</strain>
    </source>
</reference>
<feature type="compositionally biased region" description="Basic residues" evidence="2">
    <location>
        <begin position="474"/>
        <end position="483"/>
    </location>
</feature>
<evidence type="ECO:0000313" key="3">
    <source>
        <dbReference type="EMBL" id="RXW24630.1"/>
    </source>
</evidence>
<dbReference type="OrthoDB" id="274691at2759"/>
<dbReference type="InterPro" id="IPR016024">
    <property type="entry name" value="ARM-type_fold"/>
</dbReference>
<comment type="similarity">
    <text evidence="1">Belongs to the EFR3 family.</text>
</comment>
<comment type="caution">
    <text evidence="3">The sequence shown here is derived from an EMBL/GenBank/DDBJ whole genome shotgun (WGS) entry which is preliminary data.</text>
</comment>
<organism evidence="3 4">
    <name type="scientific">Candolleomyces aberdarensis</name>
    <dbReference type="NCBI Taxonomy" id="2316362"/>
    <lineage>
        <taxon>Eukaryota</taxon>
        <taxon>Fungi</taxon>
        <taxon>Dikarya</taxon>
        <taxon>Basidiomycota</taxon>
        <taxon>Agaricomycotina</taxon>
        <taxon>Agaricomycetes</taxon>
        <taxon>Agaricomycetidae</taxon>
        <taxon>Agaricales</taxon>
        <taxon>Agaricineae</taxon>
        <taxon>Psathyrellaceae</taxon>
        <taxon>Candolleomyces</taxon>
    </lineage>
</organism>
<dbReference type="InterPro" id="IPR039786">
    <property type="entry name" value="EFR3"/>
</dbReference>
<dbReference type="InterPro" id="IPR049150">
    <property type="entry name" value="EFR3_HEAT-like_rpt"/>
</dbReference>
<dbReference type="SUPFAM" id="SSF48371">
    <property type="entry name" value="ARM repeat"/>
    <property type="match status" value="1"/>
</dbReference>
<dbReference type="PANTHER" id="PTHR47766">
    <property type="entry name" value="PROTEIN EFR3"/>
    <property type="match status" value="1"/>
</dbReference>
<dbReference type="PANTHER" id="PTHR47766:SF1">
    <property type="entry name" value="PROTEIN EFR3"/>
    <property type="match status" value="1"/>
</dbReference>
<feature type="compositionally biased region" description="Low complexity" evidence="2">
    <location>
        <begin position="618"/>
        <end position="637"/>
    </location>
</feature>
<sequence length="842" mass="92335">MHHLFTPIHVQLLNACYPPASALLTAGPAYAPSSHEQSRLTYYASNHPGKLAKFGSEVEKRIRAEAKKTKAGNIRARASLLISLAILRSLATECRSDVALLAPSLIASVNVTLSSVLNDLEVISRAASVFTAWTTYTNGRLVGTDHGFTEEYLSVLQHFANLACSDNVDQEVKNRTRLIGFAAVAGALHSEALYNNSRQFRTQVSILLRPILVTLFQTDIATIDDLTPTVKDTTASPYLGDFRTRPAAERRAASIHIHIDGDNGPSFKEVSEAALRSLFSLLSHAGGPQLGNIMQSSFDNLDGMDGWVNDKHCCWLARQAAEWAQYQYRYVVPTWLVEKLTETQDASAVTPLQTTLASMVAIVFQSPIPMINLSSSDVISNLLALLLRRASISPNDPLLPSIVVCISSLGCHIYYSDQIQDLTAEVINRLTVLEVQAILDSDNPNSQESRSASIRGLLRALCGLLQKANEPLHHKPTLSHAKRPSSASRESTKIDGVPELASRRTRVSPEVWQDTLSLICNGDVGVRNEYSRTLIHYITKEMPKHGEYTEVDGIKRVKQLNEGMQPANINRFLTSEDAGSKLLDVIHAYAFIQVTNPHLASDNPPYSGSPESPVDRASGSNNSRSSPSRRSQSSSKGPRARKASLLGRLAQATSTQDPSMSIATEEDYRNVSSILVAVQESLPIRGLLSAVPMLLQLDAEIHRNAGGDRDAIVRIKNIILDVWSAIAETWECPELTRLCSIAPLDRPEQRGVDCSQALDILVSSSAVRGSFGLSKDLLRERLSRPWNPKSALYNFADGSNHYDPSSMRDREYVNAQPGKVKSWARGNRFARGFGGSWCNVQS</sequence>
<protein>
    <recommendedName>
        <fullName evidence="5">Protein EFR3</fullName>
    </recommendedName>
</protein>
<dbReference type="AlphaFoldDB" id="A0A4Q2DVH2"/>
<dbReference type="STRING" id="2316362.A0A4Q2DVH2"/>
<evidence type="ECO:0000256" key="2">
    <source>
        <dbReference type="SAM" id="MobiDB-lite"/>
    </source>
</evidence>
<gene>
    <name evidence="3" type="ORF">EST38_g1234</name>
</gene>
<dbReference type="EMBL" id="SDEE01000016">
    <property type="protein sequence ID" value="RXW24630.1"/>
    <property type="molecule type" value="Genomic_DNA"/>
</dbReference>
<evidence type="ECO:0000256" key="1">
    <source>
        <dbReference type="ARBA" id="ARBA00010216"/>
    </source>
</evidence>
<feature type="region of interest" description="Disordered" evidence="2">
    <location>
        <begin position="473"/>
        <end position="495"/>
    </location>
</feature>
<name>A0A4Q2DVH2_9AGAR</name>
<accession>A0A4Q2DVH2</accession>
<evidence type="ECO:0008006" key="5">
    <source>
        <dbReference type="Google" id="ProtNLM"/>
    </source>
</evidence>
<proteinExistence type="inferred from homology"/>
<feature type="compositionally biased region" description="Polar residues" evidence="2">
    <location>
        <begin position="600"/>
        <end position="610"/>
    </location>
</feature>
<dbReference type="GO" id="GO:0072659">
    <property type="term" value="P:protein localization to plasma membrane"/>
    <property type="evidence" value="ECO:0007669"/>
    <property type="project" value="InterPro"/>
</dbReference>
<dbReference type="Proteomes" id="UP000290288">
    <property type="component" value="Unassembled WGS sequence"/>
</dbReference>
<keyword evidence="4" id="KW-1185">Reference proteome</keyword>
<feature type="region of interest" description="Disordered" evidence="2">
    <location>
        <begin position="600"/>
        <end position="643"/>
    </location>
</feature>
<evidence type="ECO:0000313" key="4">
    <source>
        <dbReference type="Proteomes" id="UP000290288"/>
    </source>
</evidence>